<sequence length="83" mass="9558">MEEPIHGMTDEEILRKQLELLAEVSQTAVESSLAPLTTAMVEIYKLFNRPTKMVTFLACFSVICLYFVISLLVNVKKFFRRKS</sequence>
<keyword evidence="1" id="KW-1133">Transmembrane helix</keyword>
<protein>
    <submittedName>
        <fullName evidence="2">Uncharacterized protein</fullName>
    </submittedName>
</protein>
<reference evidence="2 3" key="1">
    <citation type="submission" date="2020-08" db="EMBL/GenBank/DDBJ databases">
        <title>Genome public.</title>
        <authorList>
            <person name="Liu C."/>
            <person name="Sun Q."/>
        </authorList>
    </citation>
    <scope>NUCLEOTIDE SEQUENCE [LARGE SCALE GENOMIC DNA]</scope>
    <source>
        <strain evidence="2 3">NSJ-34</strain>
    </source>
</reference>
<organism evidence="2 3">
    <name type="scientific">Blautia celeris</name>
    <dbReference type="NCBI Taxonomy" id="2763026"/>
    <lineage>
        <taxon>Bacteria</taxon>
        <taxon>Bacillati</taxon>
        <taxon>Bacillota</taxon>
        <taxon>Clostridia</taxon>
        <taxon>Lachnospirales</taxon>
        <taxon>Lachnospiraceae</taxon>
        <taxon>Blautia</taxon>
    </lineage>
</organism>
<comment type="caution">
    <text evidence="2">The sequence shown here is derived from an EMBL/GenBank/DDBJ whole genome shotgun (WGS) entry which is preliminary data.</text>
</comment>
<feature type="transmembrane region" description="Helical" evidence="1">
    <location>
        <begin position="54"/>
        <end position="75"/>
    </location>
</feature>
<gene>
    <name evidence="2" type="ORF">H8S76_07525</name>
</gene>
<proteinExistence type="predicted"/>
<evidence type="ECO:0000256" key="1">
    <source>
        <dbReference type="SAM" id="Phobius"/>
    </source>
</evidence>
<dbReference type="EMBL" id="JACOOU010000002">
    <property type="protein sequence ID" value="MBC5672096.1"/>
    <property type="molecule type" value="Genomic_DNA"/>
</dbReference>
<name>A0ABR7FCF2_9FIRM</name>
<keyword evidence="1" id="KW-0472">Membrane</keyword>
<accession>A0ABR7FCF2</accession>
<evidence type="ECO:0000313" key="2">
    <source>
        <dbReference type="EMBL" id="MBC5672096.1"/>
    </source>
</evidence>
<keyword evidence="1" id="KW-0812">Transmembrane</keyword>
<dbReference type="Proteomes" id="UP000654573">
    <property type="component" value="Unassembled WGS sequence"/>
</dbReference>
<keyword evidence="3" id="KW-1185">Reference proteome</keyword>
<evidence type="ECO:0000313" key="3">
    <source>
        <dbReference type="Proteomes" id="UP000654573"/>
    </source>
</evidence>
<dbReference type="RefSeq" id="WP_158588532.1">
    <property type="nucleotide sequence ID" value="NZ_JACOOU010000002.1"/>
</dbReference>